<dbReference type="PANTHER" id="PTHR33963">
    <property type="entry name" value="MKRN2 OPPOSITE STRAND PROTEIN"/>
    <property type="match status" value="1"/>
</dbReference>
<dbReference type="PANTHER" id="PTHR33963:SF2">
    <property type="entry name" value="MKRN2 OPPOSITE STRAND PROTEIN"/>
    <property type="match status" value="1"/>
</dbReference>
<reference evidence="3 4" key="1">
    <citation type="submission" date="2021-06" db="EMBL/GenBank/DDBJ databases">
        <title>Caerostris extrusa draft genome.</title>
        <authorList>
            <person name="Kono N."/>
            <person name="Arakawa K."/>
        </authorList>
    </citation>
    <scope>NUCLEOTIDE SEQUENCE [LARGE SCALE GENOMIC DNA]</scope>
</reference>
<name>A0AAV4TU90_CAEEX</name>
<keyword evidence="4" id="KW-1185">Reference proteome</keyword>
<dbReference type="AlphaFoldDB" id="A0AAV4TU90"/>
<organism evidence="3 4">
    <name type="scientific">Caerostris extrusa</name>
    <name type="common">Bark spider</name>
    <name type="synonym">Caerostris bankana</name>
    <dbReference type="NCBI Taxonomy" id="172846"/>
    <lineage>
        <taxon>Eukaryota</taxon>
        <taxon>Metazoa</taxon>
        <taxon>Ecdysozoa</taxon>
        <taxon>Arthropoda</taxon>
        <taxon>Chelicerata</taxon>
        <taxon>Arachnida</taxon>
        <taxon>Araneae</taxon>
        <taxon>Araneomorphae</taxon>
        <taxon>Entelegynae</taxon>
        <taxon>Araneoidea</taxon>
        <taxon>Araneidae</taxon>
        <taxon>Caerostris</taxon>
    </lineage>
</organism>
<evidence type="ECO:0000259" key="1">
    <source>
        <dbReference type="Pfam" id="PF16044"/>
    </source>
</evidence>
<evidence type="ECO:0000313" key="4">
    <source>
        <dbReference type="Proteomes" id="UP001054945"/>
    </source>
</evidence>
<dbReference type="InterPro" id="IPR053921">
    <property type="entry name" value="MKRN2OS-like_C"/>
</dbReference>
<proteinExistence type="predicted"/>
<dbReference type="InterPro" id="IPR032016">
    <property type="entry name" value="MKRN2OS-like"/>
</dbReference>
<evidence type="ECO:0000259" key="2">
    <source>
        <dbReference type="Pfam" id="PF22795"/>
    </source>
</evidence>
<sequence length="214" mass="25041">MCDPGIICFQHCQKKEKVFCFKFPDVCNFCNAQLSNVELRIPPFRIPYPFRDATKEFNCIIIKPTHGDFLNNYRNSSDLHIGVTDSAGYIYEYDVNGITKSKTQAWYQCLPIKVMDKMNSSLKIYWDEILHNVFDQNFWTIERYDSEEHNCYSFVLAFLRSLHLQELDPYLYSKNNLLSTVCFFPSSNCCKIHKFIQAVESSKCNCSIKLHSQG</sequence>
<dbReference type="Pfam" id="PF16044">
    <property type="entry name" value="DUF4796_C"/>
    <property type="match status" value="1"/>
</dbReference>
<protein>
    <submittedName>
        <fullName evidence="3">MKRN2 opposite strand protein</fullName>
    </submittedName>
</protein>
<comment type="caution">
    <text evidence="3">The sequence shown here is derived from an EMBL/GenBank/DDBJ whole genome shotgun (WGS) entry which is preliminary data.</text>
</comment>
<dbReference type="InterPro" id="IPR053922">
    <property type="entry name" value="MKRN2OS-like_N"/>
</dbReference>
<gene>
    <name evidence="3" type="primary">MKRN2OS</name>
    <name evidence="3" type="ORF">CEXT_352651</name>
</gene>
<feature type="domain" description="MKRN2 opposite strand protein-like N-terminal" evidence="2">
    <location>
        <begin position="4"/>
        <end position="34"/>
    </location>
</feature>
<evidence type="ECO:0000313" key="3">
    <source>
        <dbReference type="EMBL" id="GIY49545.1"/>
    </source>
</evidence>
<dbReference type="EMBL" id="BPLR01011850">
    <property type="protein sequence ID" value="GIY49545.1"/>
    <property type="molecule type" value="Genomic_DNA"/>
</dbReference>
<dbReference type="Pfam" id="PF22795">
    <property type="entry name" value="DUF4796_N"/>
    <property type="match status" value="1"/>
</dbReference>
<feature type="domain" description="MKRN2 opposite strand protein-like C-terminal" evidence="1">
    <location>
        <begin position="43"/>
        <end position="196"/>
    </location>
</feature>
<dbReference type="Proteomes" id="UP001054945">
    <property type="component" value="Unassembled WGS sequence"/>
</dbReference>
<accession>A0AAV4TU90</accession>